<name>A0A9P7GP83_9AGAR</name>
<protein>
    <recommendedName>
        <fullName evidence="3">F-box domain-containing protein</fullName>
    </recommendedName>
</protein>
<dbReference type="EMBL" id="JABCKI010000050">
    <property type="protein sequence ID" value="KAG5653479.1"/>
    <property type="molecule type" value="Genomic_DNA"/>
</dbReference>
<dbReference type="InterPro" id="IPR036047">
    <property type="entry name" value="F-box-like_dom_sf"/>
</dbReference>
<accession>A0A9P7GP83</accession>
<evidence type="ECO:0000313" key="2">
    <source>
        <dbReference type="Proteomes" id="UP000717328"/>
    </source>
</evidence>
<dbReference type="AlphaFoldDB" id="A0A9P7GP83"/>
<evidence type="ECO:0008006" key="3">
    <source>
        <dbReference type="Google" id="ProtNLM"/>
    </source>
</evidence>
<reference evidence="1" key="1">
    <citation type="submission" date="2021-02" db="EMBL/GenBank/DDBJ databases">
        <authorList>
            <person name="Nieuwenhuis M."/>
            <person name="Van De Peppel L.J.J."/>
        </authorList>
    </citation>
    <scope>NUCLEOTIDE SEQUENCE</scope>
    <source>
        <strain evidence="1">D49</strain>
    </source>
</reference>
<dbReference type="InterPro" id="IPR032675">
    <property type="entry name" value="LRR_dom_sf"/>
</dbReference>
<gene>
    <name evidence="1" type="ORF">H0H81_000113</name>
</gene>
<comment type="caution">
    <text evidence="1">The sequence shown here is derived from an EMBL/GenBank/DDBJ whole genome shotgun (WGS) entry which is preliminary data.</text>
</comment>
<dbReference type="OrthoDB" id="2915292at2759"/>
<keyword evidence="2" id="KW-1185">Reference proteome</keyword>
<evidence type="ECO:0000313" key="1">
    <source>
        <dbReference type="EMBL" id="KAG5653479.1"/>
    </source>
</evidence>
<organism evidence="1 2">
    <name type="scientific">Sphagnurus paluster</name>
    <dbReference type="NCBI Taxonomy" id="117069"/>
    <lineage>
        <taxon>Eukaryota</taxon>
        <taxon>Fungi</taxon>
        <taxon>Dikarya</taxon>
        <taxon>Basidiomycota</taxon>
        <taxon>Agaricomycotina</taxon>
        <taxon>Agaricomycetes</taxon>
        <taxon>Agaricomycetidae</taxon>
        <taxon>Agaricales</taxon>
        <taxon>Tricholomatineae</taxon>
        <taxon>Lyophyllaceae</taxon>
        <taxon>Sphagnurus</taxon>
    </lineage>
</organism>
<dbReference type="Proteomes" id="UP000717328">
    <property type="component" value="Unassembled WGS sequence"/>
</dbReference>
<reference evidence="1" key="2">
    <citation type="submission" date="2021-10" db="EMBL/GenBank/DDBJ databases">
        <title>Phylogenomics reveals ancestral predisposition of the termite-cultivated fungus Termitomyces towards a domesticated lifestyle.</title>
        <authorList>
            <person name="Auxier B."/>
            <person name="Grum-Grzhimaylo A."/>
            <person name="Cardenas M.E."/>
            <person name="Lodge J.D."/>
            <person name="Laessoe T."/>
            <person name="Pedersen O."/>
            <person name="Smith M.E."/>
            <person name="Kuyper T.W."/>
            <person name="Franco-Molano E.A."/>
            <person name="Baroni T.J."/>
            <person name="Aanen D.K."/>
        </authorList>
    </citation>
    <scope>NUCLEOTIDE SEQUENCE</scope>
    <source>
        <strain evidence="1">D49</strain>
    </source>
</reference>
<sequence>MRLPPGWCIEPSTRAFEPPKPLPPPPAVNRVPVEIWLYILSFIPDRCKHVYQRVNRLLHQIALDEIYRELCFVNPRVINVLRAKRKSYIRDRVRHIHIQPSFFPITRSYLSVFERRPTVGQLEIVGKSLAALTRVNQVTNTLHKYPHSSLASPFFQALWMNFGPILQTLSVHLTPENLELFLDPAVATELRCLTTLEVRFCDTRTSTSIEHNRDIIRSTLLPFTQVLCKYLTSLTICTSTKTYLGQFFNGVGYFPRSKRLKLCVFVQEDVLEEWDPPINFINRHAALIEDLTVTDALGLRAYRKWVHETLAYHHLLAVRKLSIDLYYNSAGNPHYPTDLKMLPSLDTLVLTGQVLQQSLIHETLPTNGRLIRRLNLIVDFISAKLVNTLAGAMPGLEELRLQYTQNPVENEASLPTLFSYN</sequence>
<dbReference type="Gene3D" id="3.80.10.10">
    <property type="entry name" value="Ribonuclease Inhibitor"/>
    <property type="match status" value="1"/>
</dbReference>
<dbReference type="SUPFAM" id="SSF81383">
    <property type="entry name" value="F-box domain"/>
    <property type="match status" value="1"/>
</dbReference>
<proteinExistence type="predicted"/>